<evidence type="ECO:0000313" key="4">
    <source>
        <dbReference type="Proteomes" id="UP001164746"/>
    </source>
</evidence>
<keyword evidence="4" id="KW-1185">Reference proteome</keyword>
<reference evidence="3" key="1">
    <citation type="submission" date="2022-11" db="EMBL/GenBank/DDBJ databases">
        <title>Centuries of genome instability and evolution in soft-shell clam transmissible cancer (bioRxiv).</title>
        <authorList>
            <person name="Hart S.F.M."/>
            <person name="Yonemitsu M.A."/>
            <person name="Giersch R.M."/>
            <person name="Beal B.F."/>
            <person name="Arriagada G."/>
            <person name="Davis B.W."/>
            <person name="Ostrander E.A."/>
            <person name="Goff S.P."/>
            <person name="Metzger M.J."/>
        </authorList>
    </citation>
    <scope>NUCLEOTIDE SEQUENCE</scope>
    <source>
        <strain evidence="3">MELC-2E11</strain>
        <tissue evidence="3">Siphon/mantle</tissue>
    </source>
</reference>
<accession>A0ABY7FZF3</accession>
<proteinExistence type="predicted"/>
<keyword evidence="2" id="KW-0472">Membrane</keyword>
<keyword evidence="2" id="KW-0812">Transmembrane</keyword>
<keyword evidence="2" id="KW-1133">Transmembrane helix</keyword>
<feature type="compositionally biased region" description="Low complexity" evidence="1">
    <location>
        <begin position="177"/>
        <end position="186"/>
    </location>
</feature>
<feature type="region of interest" description="Disordered" evidence="1">
    <location>
        <begin position="164"/>
        <end position="202"/>
    </location>
</feature>
<sequence length="202" mass="22013">MLRYNDRSLAAVAFMIAYVAFMSLLLLPSVPPRLVWILHFLSLPAVALSRLSATSAFLCIFQGVGRLATSALSTGDVIMTLTFTVASLLNVLLFVQVMVYRRRLKKASFNIEPGETTIWPTGKVFVRAFGHALRKVQGHFINELFSQDGVQVIDEPSLLRAFKQMLDSSGQRPDPKSSSSSSSSSSRPAVRPTATSPPPAVA</sequence>
<evidence type="ECO:0000256" key="1">
    <source>
        <dbReference type="SAM" id="MobiDB-lite"/>
    </source>
</evidence>
<dbReference type="EMBL" id="CP111026">
    <property type="protein sequence ID" value="WAR27562.1"/>
    <property type="molecule type" value="Genomic_DNA"/>
</dbReference>
<gene>
    <name evidence="3" type="ORF">MAR_013266</name>
</gene>
<organism evidence="3 4">
    <name type="scientific">Mya arenaria</name>
    <name type="common">Soft-shell clam</name>
    <dbReference type="NCBI Taxonomy" id="6604"/>
    <lineage>
        <taxon>Eukaryota</taxon>
        <taxon>Metazoa</taxon>
        <taxon>Spiralia</taxon>
        <taxon>Lophotrochozoa</taxon>
        <taxon>Mollusca</taxon>
        <taxon>Bivalvia</taxon>
        <taxon>Autobranchia</taxon>
        <taxon>Heteroconchia</taxon>
        <taxon>Euheterodonta</taxon>
        <taxon>Imparidentia</taxon>
        <taxon>Neoheterodontei</taxon>
        <taxon>Myida</taxon>
        <taxon>Myoidea</taxon>
        <taxon>Myidae</taxon>
        <taxon>Mya</taxon>
    </lineage>
</organism>
<name>A0ABY7FZF3_MYAAR</name>
<dbReference type="Proteomes" id="UP001164746">
    <property type="component" value="Chromosome 15"/>
</dbReference>
<feature type="transmembrane region" description="Helical" evidence="2">
    <location>
        <begin position="77"/>
        <end position="100"/>
    </location>
</feature>
<evidence type="ECO:0000256" key="2">
    <source>
        <dbReference type="SAM" id="Phobius"/>
    </source>
</evidence>
<feature type="transmembrane region" description="Helical" evidence="2">
    <location>
        <begin position="6"/>
        <end position="27"/>
    </location>
</feature>
<evidence type="ECO:0000313" key="3">
    <source>
        <dbReference type="EMBL" id="WAR27562.1"/>
    </source>
</evidence>
<protein>
    <submittedName>
        <fullName evidence="3">Uncharacterized protein</fullName>
    </submittedName>
</protein>